<name>A0A250XPR8_9CHLO</name>
<protein>
    <recommendedName>
        <fullName evidence="8">Large ribosomal subunit protein uL22c</fullName>
    </recommendedName>
</protein>
<sequence>MQSRLLRPAGLASQRTAVAFRPAIPHVVPTIASRRVAPIVSAAAVEETSTPAVEPGLVKGGIARQTFQRGSPHKVRRILDVIRGRSYEEALMLAEFMPYKACETILKVLMSAGANAKNNQGALKSKLVVAECYADGGPQLKRARPRAQGRSGKILKPTFHLTIRVEERD</sequence>
<dbReference type="Proteomes" id="UP000232323">
    <property type="component" value="Unassembled WGS sequence"/>
</dbReference>
<dbReference type="EMBL" id="BEGY01000148">
    <property type="protein sequence ID" value="GAX85067.1"/>
    <property type="molecule type" value="Genomic_DNA"/>
</dbReference>
<dbReference type="InterPro" id="IPR036394">
    <property type="entry name" value="Ribosomal_uL22_sf"/>
</dbReference>
<accession>A0A250XPR8</accession>
<gene>
    <name evidence="10" type="ORF">CEUSTIGMA_g12487.t1</name>
</gene>
<dbReference type="STRING" id="1157962.A0A250XPR8"/>
<dbReference type="InterPro" id="IPR005727">
    <property type="entry name" value="Ribosomal_uL22_bac/chlpt-type"/>
</dbReference>
<dbReference type="GO" id="GO:0019843">
    <property type="term" value="F:rRNA binding"/>
    <property type="evidence" value="ECO:0007669"/>
    <property type="project" value="UniProtKB-KW"/>
</dbReference>
<dbReference type="InterPro" id="IPR001063">
    <property type="entry name" value="Ribosomal_uL22"/>
</dbReference>
<evidence type="ECO:0000256" key="6">
    <source>
        <dbReference type="ARBA" id="ARBA00022980"/>
    </source>
</evidence>
<reference evidence="10 11" key="1">
    <citation type="submission" date="2017-08" db="EMBL/GenBank/DDBJ databases">
        <title>Acidophilic green algal genome provides insights into adaptation to an acidic environment.</title>
        <authorList>
            <person name="Hirooka S."/>
            <person name="Hirose Y."/>
            <person name="Kanesaki Y."/>
            <person name="Higuchi S."/>
            <person name="Fujiwara T."/>
            <person name="Onuma R."/>
            <person name="Era A."/>
            <person name="Ohbayashi R."/>
            <person name="Uzuka A."/>
            <person name="Nozaki H."/>
            <person name="Yoshikawa H."/>
            <person name="Miyagishima S.Y."/>
        </authorList>
    </citation>
    <scope>NUCLEOTIDE SEQUENCE [LARGE SCALE GENOMIC DNA]</scope>
    <source>
        <strain evidence="10 11">NIES-2499</strain>
    </source>
</reference>
<dbReference type="InterPro" id="IPR018260">
    <property type="entry name" value="Ribosomal_uL22_CS"/>
</dbReference>
<dbReference type="AlphaFoldDB" id="A0A250XPR8"/>
<evidence type="ECO:0000256" key="9">
    <source>
        <dbReference type="RuleBase" id="RU004005"/>
    </source>
</evidence>
<dbReference type="InterPro" id="IPR047867">
    <property type="entry name" value="Ribosomal_uL22_bac/org-type"/>
</dbReference>
<keyword evidence="7 9" id="KW-0687">Ribonucleoprotein</keyword>
<keyword evidence="3" id="KW-0934">Plastid</keyword>
<dbReference type="OrthoDB" id="1840754at2759"/>
<comment type="caution">
    <text evidence="10">The sequence shown here is derived from an EMBL/GenBank/DDBJ whole genome shotgun (WGS) entry which is preliminary data.</text>
</comment>
<dbReference type="SUPFAM" id="SSF54843">
    <property type="entry name" value="Ribosomal protein L22"/>
    <property type="match status" value="1"/>
</dbReference>
<evidence type="ECO:0000256" key="2">
    <source>
        <dbReference type="ARBA" id="ARBA00009451"/>
    </source>
</evidence>
<dbReference type="NCBIfam" id="TIGR01044">
    <property type="entry name" value="rplV_bact"/>
    <property type="match status" value="1"/>
</dbReference>
<dbReference type="Pfam" id="PF00237">
    <property type="entry name" value="Ribosomal_L22"/>
    <property type="match status" value="1"/>
</dbReference>
<evidence type="ECO:0000313" key="11">
    <source>
        <dbReference type="Proteomes" id="UP000232323"/>
    </source>
</evidence>
<dbReference type="GO" id="GO:0015934">
    <property type="term" value="C:large ribosomal subunit"/>
    <property type="evidence" value="ECO:0007669"/>
    <property type="project" value="InterPro"/>
</dbReference>
<dbReference type="PANTHER" id="PTHR13501:SF10">
    <property type="entry name" value="LARGE RIBOSOMAL SUBUNIT PROTEIN UL22M"/>
    <property type="match status" value="1"/>
</dbReference>
<dbReference type="GO" id="GO:0006412">
    <property type="term" value="P:translation"/>
    <property type="evidence" value="ECO:0007669"/>
    <property type="project" value="InterPro"/>
</dbReference>
<keyword evidence="11" id="KW-1185">Reference proteome</keyword>
<dbReference type="GO" id="GO:0003735">
    <property type="term" value="F:structural constituent of ribosome"/>
    <property type="evidence" value="ECO:0007669"/>
    <property type="project" value="InterPro"/>
</dbReference>
<keyword evidence="6 9" id="KW-0689">Ribosomal protein</keyword>
<dbReference type="Gene3D" id="3.90.470.10">
    <property type="entry name" value="Ribosomal protein L22/L17"/>
    <property type="match status" value="1"/>
</dbReference>
<keyword evidence="5" id="KW-0694">RNA-binding</keyword>
<comment type="subcellular location">
    <subcellularLocation>
        <location evidence="1">Plastid</location>
    </subcellularLocation>
</comment>
<dbReference type="HAMAP" id="MF_01331_B">
    <property type="entry name" value="Ribosomal_uL22_B"/>
    <property type="match status" value="1"/>
</dbReference>
<keyword evidence="4" id="KW-0699">rRNA-binding</keyword>
<proteinExistence type="inferred from homology"/>
<evidence type="ECO:0000256" key="3">
    <source>
        <dbReference type="ARBA" id="ARBA00022640"/>
    </source>
</evidence>
<evidence type="ECO:0000313" key="10">
    <source>
        <dbReference type="EMBL" id="GAX85067.1"/>
    </source>
</evidence>
<evidence type="ECO:0000256" key="1">
    <source>
        <dbReference type="ARBA" id="ARBA00004474"/>
    </source>
</evidence>
<dbReference type="PROSITE" id="PS00464">
    <property type="entry name" value="RIBOSOMAL_L22"/>
    <property type="match status" value="1"/>
</dbReference>
<organism evidence="10 11">
    <name type="scientific">Chlamydomonas eustigma</name>
    <dbReference type="NCBI Taxonomy" id="1157962"/>
    <lineage>
        <taxon>Eukaryota</taxon>
        <taxon>Viridiplantae</taxon>
        <taxon>Chlorophyta</taxon>
        <taxon>core chlorophytes</taxon>
        <taxon>Chlorophyceae</taxon>
        <taxon>CS clade</taxon>
        <taxon>Chlamydomonadales</taxon>
        <taxon>Chlamydomonadaceae</taxon>
        <taxon>Chlamydomonas</taxon>
    </lineage>
</organism>
<evidence type="ECO:0000256" key="7">
    <source>
        <dbReference type="ARBA" id="ARBA00023274"/>
    </source>
</evidence>
<evidence type="ECO:0000256" key="5">
    <source>
        <dbReference type="ARBA" id="ARBA00022884"/>
    </source>
</evidence>
<dbReference type="GO" id="GO:0009536">
    <property type="term" value="C:plastid"/>
    <property type="evidence" value="ECO:0007669"/>
    <property type="project" value="UniProtKB-SubCell"/>
</dbReference>
<comment type="similarity">
    <text evidence="2 9">Belongs to the universal ribosomal protein uL22 family.</text>
</comment>
<evidence type="ECO:0000256" key="4">
    <source>
        <dbReference type="ARBA" id="ARBA00022730"/>
    </source>
</evidence>
<evidence type="ECO:0000256" key="8">
    <source>
        <dbReference type="ARBA" id="ARBA00035285"/>
    </source>
</evidence>
<dbReference type="CDD" id="cd00336">
    <property type="entry name" value="Ribosomal_L22"/>
    <property type="match status" value="1"/>
</dbReference>
<dbReference type="PANTHER" id="PTHR13501">
    <property type="entry name" value="CHLOROPLAST 50S RIBOSOMAL PROTEIN L22-RELATED"/>
    <property type="match status" value="1"/>
</dbReference>